<organism evidence="2 3">
    <name type="scientific">Myxacorys almedinensis A</name>
    <dbReference type="NCBI Taxonomy" id="2690445"/>
    <lineage>
        <taxon>Bacteria</taxon>
        <taxon>Bacillati</taxon>
        <taxon>Cyanobacteriota</taxon>
        <taxon>Cyanophyceae</taxon>
        <taxon>Leptolyngbyales</taxon>
        <taxon>Leptolyngbyaceae</taxon>
        <taxon>Myxacorys</taxon>
        <taxon>Myxacorys almedinensis</taxon>
    </lineage>
</organism>
<dbReference type="Proteomes" id="UP000646053">
    <property type="component" value="Unassembled WGS sequence"/>
</dbReference>
<feature type="region of interest" description="Disordered" evidence="1">
    <location>
        <begin position="37"/>
        <end position="81"/>
    </location>
</feature>
<reference evidence="2" key="1">
    <citation type="submission" date="2019-12" db="EMBL/GenBank/DDBJ databases">
        <title>High-Quality draft genome sequences of three cyanobacteria isolated from the limestone walls of the Old Cathedral of Coimbra.</title>
        <authorList>
            <person name="Tiago I."/>
            <person name="Soares F."/>
            <person name="Portugal A."/>
        </authorList>
    </citation>
    <scope>NUCLEOTIDE SEQUENCE</scope>
    <source>
        <strain evidence="2">A</strain>
    </source>
</reference>
<evidence type="ECO:0000313" key="3">
    <source>
        <dbReference type="Proteomes" id="UP000646053"/>
    </source>
</evidence>
<protein>
    <submittedName>
        <fullName evidence="2">Uncharacterized protein</fullName>
    </submittedName>
</protein>
<sequence length="186" mass="20282">MQRLTEFFKKLKLGQFLVIVFMGFSLLLNTACSSETAQGARPSNLPVQMGGNNNPHTKGGDGYTNYKMSTDPKVNGKPQSSLPFEGTSRRHDRLLASAQIQTNASDLIYPGYQTSESSNPDIGYRTPKALSDLPIEKQPMLQRSDPDAKILERVGEAFKDASSFLDRTAEEASANPEAKANPAIGQ</sequence>
<name>A0A8J7Z5S3_9CYAN</name>
<dbReference type="AlphaFoldDB" id="A0A8J7Z5S3"/>
<evidence type="ECO:0000313" key="2">
    <source>
        <dbReference type="EMBL" id="NDJ18676.1"/>
    </source>
</evidence>
<evidence type="ECO:0000256" key="1">
    <source>
        <dbReference type="SAM" id="MobiDB-lite"/>
    </source>
</evidence>
<keyword evidence="3" id="KW-1185">Reference proteome</keyword>
<dbReference type="Pfam" id="PF20363">
    <property type="entry name" value="DUF6658"/>
    <property type="match status" value="1"/>
</dbReference>
<accession>A0A8J7Z5S3</accession>
<dbReference type="EMBL" id="WVIE01000018">
    <property type="protein sequence ID" value="NDJ18676.1"/>
    <property type="molecule type" value="Genomic_DNA"/>
</dbReference>
<proteinExistence type="predicted"/>
<dbReference type="RefSeq" id="WP_162424198.1">
    <property type="nucleotide sequence ID" value="NZ_WVIE01000018.1"/>
</dbReference>
<dbReference type="InterPro" id="IPR046599">
    <property type="entry name" value="DUF6658"/>
</dbReference>
<gene>
    <name evidence="2" type="ORF">GS601_15505</name>
</gene>
<comment type="caution">
    <text evidence="2">The sequence shown here is derived from an EMBL/GenBank/DDBJ whole genome shotgun (WGS) entry which is preliminary data.</text>
</comment>
<feature type="region of interest" description="Disordered" evidence="1">
    <location>
        <begin position="166"/>
        <end position="186"/>
    </location>
</feature>